<dbReference type="PANTHER" id="PTHR43762">
    <property type="entry name" value="L-GULONOLACTONE OXIDASE"/>
    <property type="match status" value="1"/>
</dbReference>
<proteinExistence type="predicted"/>
<evidence type="ECO:0000256" key="2">
    <source>
        <dbReference type="ARBA" id="ARBA00022827"/>
    </source>
</evidence>
<comment type="caution">
    <text evidence="6">The sequence shown here is derived from an EMBL/GenBank/DDBJ whole genome shotgun (WGS) entry which is preliminary data.</text>
</comment>
<dbReference type="InterPro" id="IPR010031">
    <property type="entry name" value="FAD_lactone_oxidase-like"/>
</dbReference>
<keyword evidence="2" id="KW-0274">FAD</keyword>
<feature type="transmembrane region" description="Helical" evidence="4">
    <location>
        <begin position="12"/>
        <end position="30"/>
    </location>
</feature>
<dbReference type="SUPFAM" id="SSF55103">
    <property type="entry name" value="FAD-linked oxidases, C-terminal domain"/>
    <property type="match status" value="1"/>
</dbReference>
<evidence type="ECO:0000256" key="4">
    <source>
        <dbReference type="SAM" id="Phobius"/>
    </source>
</evidence>
<dbReference type="Pfam" id="PF01565">
    <property type="entry name" value="FAD_binding_4"/>
    <property type="match status" value="1"/>
</dbReference>
<dbReference type="EMBL" id="JACSQA010000043">
    <property type="protein sequence ID" value="MBD8028515.1"/>
    <property type="molecule type" value="Genomic_DNA"/>
</dbReference>
<dbReference type="SUPFAM" id="SSF56176">
    <property type="entry name" value="FAD-binding/transporter-associated domain-like"/>
    <property type="match status" value="1"/>
</dbReference>
<dbReference type="InterPro" id="IPR036318">
    <property type="entry name" value="FAD-bd_PCMH-like_sf"/>
</dbReference>
<reference evidence="6 7" key="1">
    <citation type="submission" date="2020-08" db="EMBL/GenBank/DDBJ databases">
        <title>A Genomic Blueprint of the Chicken Gut Microbiome.</title>
        <authorList>
            <person name="Gilroy R."/>
            <person name="Ravi A."/>
            <person name="Getino M."/>
            <person name="Pursley I."/>
            <person name="Horton D.L."/>
            <person name="Alikhan N.-F."/>
            <person name="Baker D."/>
            <person name="Gharbi K."/>
            <person name="Hall N."/>
            <person name="Watson M."/>
            <person name="Adriaenssens E.M."/>
            <person name="Foster-Nyarko E."/>
            <person name="Jarju S."/>
            <person name="Secka A."/>
            <person name="Antonio M."/>
            <person name="Oren A."/>
            <person name="Chaudhuri R."/>
            <person name="La Ragione R.M."/>
            <person name="Hildebrand F."/>
            <person name="Pallen M.J."/>
        </authorList>
    </citation>
    <scope>NUCLEOTIDE SEQUENCE [LARGE SCALE GENOMIC DNA]</scope>
    <source>
        <strain evidence="6 7">Re31</strain>
    </source>
</reference>
<feature type="domain" description="FAD-binding PCMH-type" evidence="5">
    <location>
        <begin position="44"/>
        <end position="215"/>
    </location>
</feature>
<gene>
    <name evidence="6" type="ORF">H9636_17925</name>
</gene>
<keyword evidence="4" id="KW-0812">Transmembrane</keyword>
<sequence>MNLRRVILKKSIVIVSTLYGIGLILSLWLYNHKPIFIEDVGQLLPTKVKEIHSATSEAELQSLVKESINNNEKISVAGMQHSQGGQTYYPNGVVIDMKKYNKILDYNPHEKMITVQSGTTWEDIQQKINPDHLAIRVMQSQNIFTVGGSISVNAHGRDIRYGSLIDTVESFRLLTPQGDIINVSRTENSNLFPLVIGGYGLFGIILDVTMHLTDDELYQIRSRSIDYQDYPDYFTHDVKNNENIRMHIARLSVAPDSFLRDMYVTDYELTENQNNLANYSELKRDTLAAPQKFMLGLSRYSDWGKNLLWDMQNKLYVGQDGNYITRNNAMRGDSKFMEYDNPSKTEILQEYFVPIDEFSMYLDDLRSVLEKEELNLLNITVRYVNEDNEAVLSYAKEDMFALVLLINQGKNKKEIEKTKKVIQKMIDVTLQHDGSYYLPYYSYPTQAQMDEAYPKNKEFFEQKKQFDTNELFMNLFYKEYSQ</sequence>
<evidence type="ECO:0000259" key="5">
    <source>
        <dbReference type="PROSITE" id="PS51387"/>
    </source>
</evidence>
<accession>A0ABR8XGY9</accession>
<keyword evidence="4" id="KW-0472">Membrane</keyword>
<dbReference type="Gene3D" id="3.30.465.10">
    <property type="match status" value="1"/>
</dbReference>
<dbReference type="PROSITE" id="PS51387">
    <property type="entry name" value="FAD_PCMH"/>
    <property type="match status" value="1"/>
</dbReference>
<dbReference type="Proteomes" id="UP000640930">
    <property type="component" value="Unassembled WGS sequence"/>
</dbReference>
<dbReference type="InterPro" id="IPR006094">
    <property type="entry name" value="Oxid_FAD_bind_N"/>
</dbReference>
<dbReference type="InterPro" id="IPR016169">
    <property type="entry name" value="FAD-bd_PCMH_sub2"/>
</dbReference>
<dbReference type="InterPro" id="IPR016166">
    <property type="entry name" value="FAD-bd_PCMH"/>
</dbReference>
<dbReference type="InterPro" id="IPR016164">
    <property type="entry name" value="FAD-linked_Oxase-like_C"/>
</dbReference>
<keyword evidence="7" id="KW-1185">Reference proteome</keyword>
<keyword evidence="1" id="KW-0285">Flavoprotein</keyword>
<evidence type="ECO:0000313" key="6">
    <source>
        <dbReference type="EMBL" id="MBD8028515.1"/>
    </source>
</evidence>
<protein>
    <submittedName>
        <fullName evidence="6">FAD-binding oxidoreductase</fullName>
    </submittedName>
</protein>
<name>A0ABR8XGY9_9BACL</name>
<organism evidence="6 7">
    <name type="scientific">Ureibacillus galli</name>
    <dbReference type="NCBI Taxonomy" id="2762222"/>
    <lineage>
        <taxon>Bacteria</taxon>
        <taxon>Bacillati</taxon>
        <taxon>Bacillota</taxon>
        <taxon>Bacilli</taxon>
        <taxon>Bacillales</taxon>
        <taxon>Caryophanaceae</taxon>
        <taxon>Ureibacillus</taxon>
    </lineage>
</organism>
<evidence type="ECO:0000256" key="3">
    <source>
        <dbReference type="ARBA" id="ARBA00023002"/>
    </source>
</evidence>
<dbReference type="Gene3D" id="3.30.43.10">
    <property type="entry name" value="Uridine Diphospho-n-acetylenolpyruvylglucosamine Reductase, domain 2"/>
    <property type="match status" value="1"/>
</dbReference>
<dbReference type="PANTHER" id="PTHR43762:SF1">
    <property type="entry name" value="D-ARABINONO-1,4-LACTONE OXIDASE"/>
    <property type="match status" value="1"/>
</dbReference>
<keyword evidence="4" id="KW-1133">Transmembrane helix</keyword>
<dbReference type="InterPro" id="IPR016167">
    <property type="entry name" value="FAD-bd_PCMH_sub1"/>
</dbReference>
<keyword evidence="3" id="KW-0560">Oxidoreductase</keyword>
<evidence type="ECO:0000313" key="7">
    <source>
        <dbReference type="Proteomes" id="UP000640930"/>
    </source>
</evidence>
<evidence type="ECO:0000256" key="1">
    <source>
        <dbReference type="ARBA" id="ARBA00022630"/>
    </source>
</evidence>